<protein>
    <submittedName>
        <fullName evidence="2">Uncharacterized protein</fullName>
    </submittedName>
</protein>
<sequence length="76" mass="8057">MTKLIILVLTDGLVIGFDCNGDVNIEGVMPASCGEVDACMVTSTYLPGAILEVIVGKIQFLDTTPKMAGIKRPNPF</sequence>
<dbReference type="Proteomes" id="UP000323000">
    <property type="component" value="Chromosome 10"/>
</dbReference>
<evidence type="ECO:0000313" key="2">
    <source>
        <dbReference type="EMBL" id="TXG51880.1"/>
    </source>
</evidence>
<dbReference type="AlphaFoldDB" id="A0A5C7H4F0"/>
<feature type="signal peptide" evidence="1">
    <location>
        <begin position="1"/>
        <end position="16"/>
    </location>
</feature>
<comment type="caution">
    <text evidence="2">The sequence shown here is derived from an EMBL/GenBank/DDBJ whole genome shotgun (WGS) entry which is preliminary data.</text>
</comment>
<name>A0A5C7H4F0_9ROSI</name>
<proteinExistence type="predicted"/>
<feature type="chain" id="PRO_5023062093" evidence="1">
    <location>
        <begin position="17"/>
        <end position="76"/>
    </location>
</feature>
<dbReference type="EMBL" id="VAHF01000010">
    <property type="protein sequence ID" value="TXG51880.1"/>
    <property type="molecule type" value="Genomic_DNA"/>
</dbReference>
<organism evidence="2 3">
    <name type="scientific">Acer yangbiense</name>
    <dbReference type="NCBI Taxonomy" id="1000413"/>
    <lineage>
        <taxon>Eukaryota</taxon>
        <taxon>Viridiplantae</taxon>
        <taxon>Streptophyta</taxon>
        <taxon>Embryophyta</taxon>
        <taxon>Tracheophyta</taxon>
        <taxon>Spermatophyta</taxon>
        <taxon>Magnoliopsida</taxon>
        <taxon>eudicotyledons</taxon>
        <taxon>Gunneridae</taxon>
        <taxon>Pentapetalae</taxon>
        <taxon>rosids</taxon>
        <taxon>malvids</taxon>
        <taxon>Sapindales</taxon>
        <taxon>Sapindaceae</taxon>
        <taxon>Hippocastanoideae</taxon>
        <taxon>Acereae</taxon>
        <taxon>Acer</taxon>
    </lineage>
</organism>
<reference evidence="3" key="1">
    <citation type="journal article" date="2019" name="Gigascience">
        <title>De novo genome assembly of the endangered Acer yangbiense, a plant species with extremely small populations endemic to Yunnan Province, China.</title>
        <authorList>
            <person name="Yang J."/>
            <person name="Wariss H.M."/>
            <person name="Tao L."/>
            <person name="Zhang R."/>
            <person name="Yun Q."/>
            <person name="Hollingsworth P."/>
            <person name="Dao Z."/>
            <person name="Luo G."/>
            <person name="Guo H."/>
            <person name="Ma Y."/>
            <person name="Sun W."/>
        </authorList>
    </citation>
    <scope>NUCLEOTIDE SEQUENCE [LARGE SCALE GENOMIC DNA]</scope>
    <source>
        <strain evidence="3">cv. Malutang</strain>
    </source>
</reference>
<accession>A0A5C7H4F0</accession>
<keyword evidence="3" id="KW-1185">Reference proteome</keyword>
<gene>
    <name evidence="2" type="ORF">EZV62_021049</name>
</gene>
<keyword evidence="1" id="KW-0732">Signal</keyword>
<evidence type="ECO:0000313" key="3">
    <source>
        <dbReference type="Proteomes" id="UP000323000"/>
    </source>
</evidence>
<evidence type="ECO:0000256" key="1">
    <source>
        <dbReference type="SAM" id="SignalP"/>
    </source>
</evidence>